<keyword evidence="4 6" id="KW-0472">Membrane</keyword>
<comment type="caution">
    <text evidence="8">The sequence shown here is derived from an EMBL/GenBank/DDBJ whole genome shotgun (WGS) entry which is preliminary data.</text>
</comment>
<dbReference type="EMBL" id="JBJKFK010000015">
    <property type="protein sequence ID" value="KAL3321011.1"/>
    <property type="molecule type" value="Genomic_DNA"/>
</dbReference>
<keyword evidence="3 6" id="KW-1133">Transmembrane helix</keyword>
<gene>
    <name evidence="8" type="primary">KCNH4</name>
    <name evidence="8" type="ORF">Ciccas_000289</name>
</gene>
<dbReference type="Pfam" id="PF00520">
    <property type="entry name" value="Ion_trans"/>
    <property type="match status" value="1"/>
</dbReference>
<feature type="region of interest" description="Disordered" evidence="5">
    <location>
        <begin position="148"/>
        <end position="168"/>
    </location>
</feature>
<dbReference type="PRINTS" id="PR01463">
    <property type="entry name" value="EAGCHANLFMLY"/>
</dbReference>
<dbReference type="InterPro" id="IPR003938">
    <property type="entry name" value="K_chnl_volt-dep_EAG/ELK/ERG"/>
</dbReference>
<dbReference type="GO" id="GO:0016020">
    <property type="term" value="C:membrane"/>
    <property type="evidence" value="ECO:0007669"/>
    <property type="project" value="UniProtKB-SubCell"/>
</dbReference>
<keyword evidence="2 6" id="KW-0812">Transmembrane</keyword>
<dbReference type="InterPro" id="IPR005821">
    <property type="entry name" value="Ion_trans_dom"/>
</dbReference>
<dbReference type="InterPro" id="IPR050818">
    <property type="entry name" value="KCNH_animal-type"/>
</dbReference>
<evidence type="ECO:0000256" key="2">
    <source>
        <dbReference type="ARBA" id="ARBA00022692"/>
    </source>
</evidence>
<dbReference type="Proteomes" id="UP001626550">
    <property type="component" value="Unassembled WGS sequence"/>
</dbReference>
<comment type="subcellular location">
    <subcellularLocation>
        <location evidence="1">Membrane</location>
        <topology evidence="1">Multi-pass membrane protein</topology>
    </subcellularLocation>
</comment>
<dbReference type="AlphaFoldDB" id="A0ABD2QQM0"/>
<evidence type="ECO:0000313" key="8">
    <source>
        <dbReference type="EMBL" id="KAL3321011.1"/>
    </source>
</evidence>
<name>A0ABD2QQM0_9PLAT</name>
<organism evidence="8 9">
    <name type="scientific">Cichlidogyrus casuarinus</name>
    <dbReference type="NCBI Taxonomy" id="1844966"/>
    <lineage>
        <taxon>Eukaryota</taxon>
        <taxon>Metazoa</taxon>
        <taxon>Spiralia</taxon>
        <taxon>Lophotrochozoa</taxon>
        <taxon>Platyhelminthes</taxon>
        <taxon>Monogenea</taxon>
        <taxon>Monopisthocotylea</taxon>
        <taxon>Dactylogyridea</taxon>
        <taxon>Ancyrocephalidae</taxon>
        <taxon>Cichlidogyrus</taxon>
    </lineage>
</organism>
<sequence length="619" mass="69295">MLVFLTDVPFPCMLDIVPIKNEKGQVVLLLVSHKDLTFERQKAGKFPSNIWHFCFINPIRTCWHSWNARREFAALRPYLNNFTPNFAIAASKISAILDATSQSLHRKRQFGGIVPRSRGLSALGPSRGFLSVGLATTVAAAALVGSGRSDEELAQGPSNSKALANDHKVHPVLEKLNFRRESAASLNDPRDNAKVSTSAFQRRHSMAPTSDTLHSMEAGLRKPIISSPNPSPCSKYSPKRNSSQEASSENEGQSPCHEESASSSDQRAPLLLDDSLSKASSDKGATAENEETESSSDNSDSDSSMEEPSSTYKYQRRRSRAVLYNLSGRFDHKPKRKMPLKKIQNLSGKETIPEYRVQDVQPSRFILLHYSIWKIIWDWLILACTFYIGVMVPYNAALSVIFRNEPQSVGMRIVDIVIGLLFFFDVVLNFLTTYVSKSGQVVYEPRQIALHYIRGWLVLDLIAAIPFDLIFYRTDKLATVNMLKLARLLRLLRLILKIERYTQHSAIILGLLMGMFTLISHWFACIWLLIGYQDFSNSHTKNHCWLNDLGMRILKSTSASEINLSSELMKESLYVSSLYYTTSSLTSVGFGNVSPNTINEKIFSICAMLLGGKLSASST</sequence>
<evidence type="ECO:0000256" key="3">
    <source>
        <dbReference type="ARBA" id="ARBA00022989"/>
    </source>
</evidence>
<evidence type="ECO:0000256" key="4">
    <source>
        <dbReference type="ARBA" id="ARBA00023136"/>
    </source>
</evidence>
<feature type="compositionally biased region" description="Low complexity" evidence="5">
    <location>
        <begin position="270"/>
        <end position="283"/>
    </location>
</feature>
<evidence type="ECO:0000313" key="9">
    <source>
        <dbReference type="Proteomes" id="UP001626550"/>
    </source>
</evidence>
<evidence type="ECO:0000256" key="5">
    <source>
        <dbReference type="SAM" id="MobiDB-lite"/>
    </source>
</evidence>
<keyword evidence="9" id="KW-1185">Reference proteome</keyword>
<feature type="region of interest" description="Disordered" evidence="5">
    <location>
        <begin position="180"/>
        <end position="314"/>
    </location>
</feature>
<dbReference type="PANTHER" id="PTHR10217:SF637">
    <property type="entry name" value="EAG-LIKE K[+] CHANNEL, ISOFORM A"/>
    <property type="match status" value="1"/>
</dbReference>
<accession>A0ABD2QQM0</accession>
<feature type="compositionally biased region" description="Acidic residues" evidence="5">
    <location>
        <begin position="288"/>
        <end position="305"/>
    </location>
</feature>
<feature type="transmembrane region" description="Helical" evidence="6">
    <location>
        <begin position="452"/>
        <end position="472"/>
    </location>
</feature>
<proteinExistence type="predicted"/>
<evidence type="ECO:0000256" key="1">
    <source>
        <dbReference type="ARBA" id="ARBA00004141"/>
    </source>
</evidence>
<feature type="transmembrane region" description="Helical" evidence="6">
    <location>
        <begin position="413"/>
        <end position="432"/>
    </location>
</feature>
<dbReference type="SUPFAM" id="SSF81324">
    <property type="entry name" value="Voltage-gated potassium channels"/>
    <property type="match status" value="1"/>
</dbReference>
<dbReference type="PANTHER" id="PTHR10217">
    <property type="entry name" value="VOLTAGE AND LIGAND GATED POTASSIUM CHANNEL"/>
    <property type="match status" value="1"/>
</dbReference>
<dbReference type="Gene3D" id="1.10.287.70">
    <property type="match status" value="1"/>
</dbReference>
<feature type="compositionally biased region" description="Low complexity" evidence="5">
    <location>
        <begin position="223"/>
        <end position="234"/>
    </location>
</feature>
<protein>
    <submittedName>
        <fullName evidence="8">Potassium voltage-gated channel subfamily H member 4</fullName>
    </submittedName>
</protein>
<feature type="compositionally biased region" description="Polar residues" evidence="5">
    <location>
        <begin position="239"/>
        <end position="253"/>
    </location>
</feature>
<reference evidence="8 9" key="1">
    <citation type="submission" date="2024-11" db="EMBL/GenBank/DDBJ databases">
        <title>Adaptive evolution of stress response genes in parasites aligns with host niche diversity.</title>
        <authorList>
            <person name="Hahn C."/>
            <person name="Resl P."/>
        </authorList>
    </citation>
    <scope>NUCLEOTIDE SEQUENCE [LARGE SCALE GENOMIC DNA]</scope>
    <source>
        <strain evidence="8">EGGRZ-B1_66</strain>
        <tissue evidence="8">Body</tissue>
    </source>
</reference>
<feature type="compositionally biased region" description="Basic and acidic residues" evidence="5">
    <location>
        <begin position="180"/>
        <end position="193"/>
    </location>
</feature>
<feature type="transmembrane region" description="Helical" evidence="6">
    <location>
        <begin position="506"/>
        <end position="530"/>
    </location>
</feature>
<feature type="transmembrane region" description="Helical" evidence="6">
    <location>
        <begin position="379"/>
        <end position="401"/>
    </location>
</feature>
<evidence type="ECO:0000256" key="6">
    <source>
        <dbReference type="SAM" id="Phobius"/>
    </source>
</evidence>
<feature type="domain" description="Ion transport" evidence="7">
    <location>
        <begin position="376"/>
        <end position="610"/>
    </location>
</feature>
<evidence type="ECO:0000259" key="7">
    <source>
        <dbReference type="Pfam" id="PF00520"/>
    </source>
</evidence>